<gene>
    <name evidence="3" type="ORF">NRB20_47900</name>
</gene>
<evidence type="ECO:0000313" key="3">
    <source>
        <dbReference type="EMBL" id="MQY21677.1"/>
    </source>
</evidence>
<comment type="caution">
    <text evidence="3">The sequence shown here is derived from an EMBL/GenBank/DDBJ whole genome shotgun (WGS) entry which is preliminary data.</text>
</comment>
<dbReference type="InterPro" id="IPR058333">
    <property type="entry name" value="DUF8020"/>
</dbReference>
<sequence length="168" mass="17457">MRRDGNAIALDVTGGTLRLDDSTVTIVAADGSPVAALLLHLNMGDRTTDLGTHVDRTHLVARVSAEDIGHWELTSPRQRSISAGIALGALGGIATGIFIAVVLGVLSGGVLIPLAFPIGIAAVAAGIIGGMIIGGISGASIPNSDVPDQWQYQQECHYIGNYDYEYCY</sequence>
<feature type="transmembrane region" description="Helical" evidence="1">
    <location>
        <begin position="112"/>
        <end position="133"/>
    </location>
</feature>
<evidence type="ECO:0000313" key="4">
    <source>
        <dbReference type="Proteomes" id="UP000438448"/>
    </source>
</evidence>
<keyword evidence="1" id="KW-0472">Membrane</keyword>
<keyword evidence="1" id="KW-1133">Transmembrane helix</keyword>
<accession>A0A7K0D7I8</accession>
<organism evidence="3 4">
    <name type="scientific">Nocardia macrotermitis</name>
    <dbReference type="NCBI Taxonomy" id="2585198"/>
    <lineage>
        <taxon>Bacteria</taxon>
        <taxon>Bacillati</taxon>
        <taxon>Actinomycetota</taxon>
        <taxon>Actinomycetes</taxon>
        <taxon>Mycobacteriales</taxon>
        <taxon>Nocardiaceae</taxon>
        <taxon>Nocardia</taxon>
    </lineage>
</organism>
<keyword evidence="1" id="KW-0812">Transmembrane</keyword>
<evidence type="ECO:0000256" key="1">
    <source>
        <dbReference type="SAM" id="Phobius"/>
    </source>
</evidence>
<proteinExistence type="predicted"/>
<dbReference type="AlphaFoldDB" id="A0A7K0D7I8"/>
<evidence type="ECO:0000259" key="2">
    <source>
        <dbReference type="Pfam" id="PF26059"/>
    </source>
</evidence>
<feature type="transmembrane region" description="Helical" evidence="1">
    <location>
        <begin position="85"/>
        <end position="106"/>
    </location>
</feature>
<dbReference type="EMBL" id="WEGK01000010">
    <property type="protein sequence ID" value="MQY21677.1"/>
    <property type="molecule type" value="Genomic_DNA"/>
</dbReference>
<dbReference type="Proteomes" id="UP000438448">
    <property type="component" value="Unassembled WGS sequence"/>
</dbReference>
<dbReference type="RefSeq" id="WP_153412604.1">
    <property type="nucleotide sequence ID" value="NZ_WEGK01000010.1"/>
</dbReference>
<dbReference type="OrthoDB" id="4551564at2"/>
<protein>
    <recommendedName>
        <fullName evidence="2">DUF8020 domain-containing protein</fullName>
    </recommendedName>
</protein>
<name>A0A7K0D7I8_9NOCA</name>
<keyword evidence="4" id="KW-1185">Reference proteome</keyword>
<feature type="domain" description="DUF8020" evidence="2">
    <location>
        <begin position="3"/>
        <end position="60"/>
    </location>
</feature>
<reference evidence="3 4" key="1">
    <citation type="submission" date="2019-10" db="EMBL/GenBank/DDBJ databases">
        <title>Nocardia macrotermitis sp. nov. and Nocardia aurantia sp. nov., isolated from the gut of fungus growing-termite Macrotermes natalensis.</title>
        <authorList>
            <person name="Benndorf R."/>
            <person name="Schwitalla J."/>
            <person name="Martin K."/>
            <person name="De Beer W."/>
            <person name="Kaster A.-K."/>
            <person name="Vollmers J."/>
            <person name="Poulsen M."/>
            <person name="Beemelmanns C."/>
        </authorList>
    </citation>
    <scope>NUCLEOTIDE SEQUENCE [LARGE SCALE GENOMIC DNA]</scope>
    <source>
        <strain evidence="3 4">RB20</strain>
    </source>
</reference>
<dbReference type="Pfam" id="PF26059">
    <property type="entry name" value="DUF8020"/>
    <property type="match status" value="1"/>
</dbReference>